<dbReference type="SUPFAM" id="SSF56784">
    <property type="entry name" value="HAD-like"/>
    <property type="match status" value="1"/>
</dbReference>
<dbReference type="Gene3D" id="3.40.50.1000">
    <property type="entry name" value="HAD superfamily/HAD-like"/>
    <property type="match status" value="1"/>
</dbReference>
<evidence type="ECO:0000313" key="2">
    <source>
        <dbReference type="Proteomes" id="UP000244893"/>
    </source>
</evidence>
<name>A0A2V1HU74_9MICO</name>
<keyword evidence="2" id="KW-1185">Reference proteome</keyword>
<dbReference type="AlphaFoldDB" id="A0A2V1HU74"/>
<organism evidence="1 2">
    <name type="scientific">Amnibacterium flavum</name>
    <dbReference type="NCBI Taxonomy" id="2173173"/>
    <lineage>
        <taxon>Bacteria</taxon>
        <taxon>Bacillati</taxon>
        <taxon>Actinomycetota</taxon>
        <taxon>Actinomycetes</taxon>
        <taxon>Micrococcales</taxon>
        <taxon>Microbacteriaceae</taxon>
        <taxon>Amnibacterium</taxon>
    </lineage>
</organism>
<dbReference type="InterPro" id="IPR023214">
    <property type="entry name" value="HAD_sf"/>
</dbReference>
<gene>
    <name evidence="1" type="ORF">DDQ50_06980</name>
</gene>
<dbReference type="Proteomes" id="UP000244893">
    <property type="component" value="Unassembled WGS sequence"/>
</dbReference>
<reference evidence="1 2" key="1">
    <citation type="submission" date="2018-05" db="EMBL/GenBank/DDBJ databases">
        <title>Amnibacterium sp. M8JJ-5, whole genome shotgun sequence.</title>
        <authorList>
            <person name="Tuo L."/>
        </authorList>
    </citation>
    <scope>NUCLEOTIDE SEQUENCE [LARGE SCALE GENOMIC DNA]</scope>
    <source>
        <strain evidence="1 2">M8JJ-5</strain>
    </source>
</reference>
<evidence type="ECO:0008006" key="3">
    <source>
        <dbReference type="Google" id="ProtNLM"/>
    </source>
</evidence>
<accession>A0A2V1HU74</accession>
<dbReference type="InterPro" id="IPR036412">
    <property type="entry name" value="HAD-like_sf"/>
</dbReference>
<evidence type="ECO:0000313" key="1">
    <source>
        <dbReference type="EMBL" id="PVZ96166.1"/>
    </source>
</evidence>
<sequence length="70" mass="6614">MVGDSVYDIQPATRAGVVAIGLLSGGAGAAELTDAGAIAVYEDACALLDALDDVLGGGSADAPPAVGRAA</sequence>
<dbReference type="EMBL" id="QEOP01000001">
    <property type="protein sequence ID" value="PVZ96166.1"/>
    <property type="molecule type" value="Genomic_DNA"/>
</dbReference>
<comment type="caution">
    <text evidence="1">The sequence shown here is derived from an EMBL/GenBank/DDBJ whole genome shotgun (WGS) entry which is preliminary data.</text>
</comment>
<proteinExistence type="predicted"/>
<protein>
    <recommendedName>
        <fullName evidence="3">Haloacid dehalogenase</fullName>
    </recommendedName>
</protein>